<accession>A0AC60P2R4</accession>
<evidence type="ECO:0000313" key="2">
    <source>
        <dbReference type="Proteomes" id="UP000805193"/>
    </source>
</evidence>
<comment type="caution">
    <text evidence="1">The sequence shown here is derived from an EMBL/GenBank/DDBJ whole genome shotgun (WGS) entry which is preliminary data.</text>
</comment>
<gene>
    <name evidence="1" type="ORF">HPB47_009274</name>
</gene>
<organism evidence="1 2">
    <name type="scientific">Ixodes persulcatus</name>
    <name type="common">Taiga tick</name>
    <dbReference type="NCBI Taxonomy" id="34615"/>
    <lineage>
        <taxon>Eukaryota</taxon>
        <taxon>Metazoa</taxon>
        <taxon>Ecdysozoa</taxon>
        <taxon>Arthropoda</taxon>
        <taxon>Chelicerata</taxon>
        <taxon>Arachnida</taxon>
        <taxon>Acari</taxon>
        <taxon>Parasitiformes</taxon>
        <taxon>Ixodida</taxon>
        <taxon>Ixodoidea</taxon>
        <taxon>Ixodidae</taxon>
        <taxon>Ixodinae</taxon>
        <taxon>Ixodes</taxon>
    </lineage>
</organism>
<dbReference type="Proteomes" id="UP000805193">
    <property type="component" value="Unassembled WGS sequence"/>
</dbReference>
<protein>
    <submittedName>
        <fullName evidence="1">Uncharacterized protein</fullName>
    </submittedName>
</protein>
<sequence>MQKVTAIESNLQTLFTTSTPATAINSPFFVNTFAHSHVHRTYSYSRKRTILRSPFPDITLHRCKTPPTESPRSPLVIGGDFNLPHTGWGYKHCSAAGRNLWQDSTISASLSSTNPNFPHALVTSPRETRRPTSTSVTDPTFPTRLGTSTARDTTPDLTFTKNVVNAQWRNTQYDLGSDHSIIKITLPHLTALSTRTRVFAFVDWDAFRKHRTEKAVDTSITNIESWSRDLQSDTQLDTRTIKTDAPTERMDSRLAHVIEAKTRPSSPGLTDHTGGPRTLPSMRLQRGRVTRCPAQIEQPFQPQARTASPTKL</sequence>
<dbReference type="EMBL" id="JABSTQ010011247">
    <property type="protein sequence ID" value="KAG0413582.1"/>
    <property type="molecule type" value="Genomic_DNA"/>
</dbReference>
<keyword evidence="2" id="KW-1185">Reference proteome</keyword>
<name>A0AC60P2R4_IXOPE</name>
<reference evidence="1 2" key="1">
    <citation type="journal article" date="2020" name="Cell">
        <title>Large-Scale Comparative Analyses of Tick Genomes Elucidate Their Genetic Diversity and Vector Capacities.</title>
        <authorList>
            <consortium name="Tick Genome and Microbiome Consortium (TIGMIC)"/>
            <person name="Jia N."/>
            <person name="Wang J."/>
            <person name="Shi W."/>
            <person name="Du L."/>
            <person name="Sun Y."/>
            <person name="Zhan W."/>
            <person name="Jiang J.F."/>
            <person name="Wang Q."/>
            <person name="Zhang B."/>
            <person name="Ji P."/>
            <person name="Bell-Sakyi L."/>
            <person name="Cui X.M."/>
            <person name="Yuan T.T."/>
            <person name="Jiang B.G."/>
            <person name="Yang W.F."/>
            <person name="Lam T.T."/>
            <person name="Chang Q.C."/>
            <person name="Ding S.J."/>
            <person name="Wang X.J."/>
            <person name="Zhu J.G."/>
            <person name="Ruan X.D."/>
            <person name="Zhao L."/>
            <person name="Wei J.T."/>
            <person name="Ye R.Z."/>
            <person name="Que T.C."/>
            <person name="Du C.H."/>
            <person name="Zhou Y.H."/>
            <person name="Cheng J.X."/>
            <person name="Dai P.F."/>
            <person name="Guo W.B."/>
            <person name="Han X.H."/>
            <person name="Huang E.J."/>
            <person name="Li L.F."/>
            <person name="Wei W."/>
            <person name="Gao Y.C."/>
            <person name="Liu J.Z."/>
            <person name="Shao H.Z."/>
            <person name="Wang X."/>
            <person name="Wang C.C."/>
            <person name="Yang T.C."/>
            <person name="Huo Q.B."/>
            <person name="Li W."/>
            <person name="Chen H.Y."/>
            <person name="Chen S.E."/>
            <person name="Zhou L.G."/>
            <person name="Ni X.B."/>
            <person name="Tian J.H."/>
            <person name="Sheng Y."/>
            <person name="Liu T."/>
            <person name="Pan Y.S."/>
            <person name="Xia L.Y."/>
            <person name="Li J."/>
            <person name="Zhao F."/>
            <person name="Cao W.C."/>
        </authorList>
    </citation>
    <scope>NUCLEOTIDE SEQUENCE [LARGE SCALE GENOMIC DNA]</scope>
    <source>
        <strain evidence="1">Iper-2018</strain>
    </source>
</reference>
<proteinExistence type="predicted"/>
<evidence type="ECO:0000313" key="1">
    <source>
        <dbReference type="EMBL" id="KAG0413582.1"/>
    </source>
</evidence>